<organism evidence="2 3">
    <name type="scientific">Corynebacterium simulans</name>
    <dbReference type="NCBI Taxonomy" id="146827"/>
    <lineage>
        <taxon>Bacteria</taxon>
        <taxon>Bacillati</taxon>
        <taxon>Actinomycetota</taxon>
        <taxon>Actinomycetes</taxon>
        <taxon>Mycobacteriales</taxon>
        <taxon>Corynebacteriaceae</taxon>
        <taxon>Corynebacterium</taxon>
    </lineage>
</organism>
<accession>A0ABR5V696</accession>
<dbReference type="InterPro" id="IPR006944">
    <property type="entry name" value="Phage/GTA_portal"/>
</dbReference>
<dbReference type="InterPro" id="IPR006427">
    <property type="entry name" value="Portal_HK97"/>
</dbReference>
<sequence>MGLREWLGFSKSTMLPEPGELQAPIVSAYMDDLLMQIRNQSPADLWRSQPYLRMVISFRARNVSQIGLHALELMPDGGRERVRSGPIGALLREPNPDQTWYELLFGLVSTFDLYDEAILYIADDGEKILLRHIPRNWILQWIDADAYGVRGARVHFPGDDVHGRIVPEDNLIRIHGWSPEDERFGASPIEALRVILEEQVQAQIFRLQMWKRGGRVGSYVTRPKDAPDWTPEARQRFKRSFQAAFTGESGSQAGGVPVFEDGMEWRKLSVTAHEEEFVEASKLALTTVAGVYHVNPTMLGLLDNANYSNVKEFRKSLYGDTLGPLLKQISEKLNARILRYVSERSYLAQEHPNLGNIYFEFNLREKLQGNFEEEAAVLGGAVGGPFMTVNEARSRQNMPAVPEGDRLIQPLNLGLRGDGDDSGDQEAVDPPDDQSALPEGE</sequence>
<evidence type="ECO:0000313" key="2">
    <source>
        <dbReference type="EMBL" id="KXU16880.1"/>
    </source>
</evidence>
<evidence type="ECO:0000256" key="1">
    <source>
        <dbReference type="SAM" id="MobiDB-lite"/>
    </source>
</evidence>
<comment type="caution">
    <text evidence="2">The sequence shown here is derived from an EMBL/GenBank/DDBJ whole genome shotgun (WGS) entry which is preliminary data.</text>
</comment>
<dbReference type="Pfam" id="PF04860">
    <property type="entry name" value="Phage_portal"/>
    <property type="match status" value="1"/>
</dbReference>
<dbReference type="Proteomes" id="UP000070339">
    <property type="component" value="Unassembled WGS sequence"/>
</dbReference>
<proteinExistence type="predicted"/>
<evidence type="ECO:0000313" key="3">
    <source>
        <dbReference type="Proteomes" id="UP000070339"/>
    </source>
</evidence>
<protein>
    <submittedName>
        <fullName evidence="2">Phage portal protein, HK97 family</fullName>
    </submittedName>
</protein>
<dbReference type="NCBIfam" id="TIGR01537">
    <property type="entry name" value="portal_HK97"/>
    <property type="match status" value="1"/>
</dbReference>
<feature type="region of interest" description="Disordered" evidence="1">
    <location>
        <begin position="396"/>
        <end position="441"/>
    </location>
</feature>
<gene>
    <name evidence="2" type="ORF">WM41_2495</name>
</gene>
<dbReference type="RefSeq" id="WP_061925955.1">
    <property type="nucleotide sequence ID" value="NZ_LTEB01000050.1"/>
</dbReference>
<keyword evidence="3" id="KW-1185">Reference proteome</keyword>
<feature type="compositionally biased region" description="Acidic residues" evidence="1">
    <location>
        <begin position="420"/>
        <end position="432"/>
    </location>
</feature>
<dbReference type="EMBL" id="LTEB01000050">
    <property type="protein sequence ID" value="KXU16880.1"/>
    <property type="molecule type" value="Genomic_DNA"/>
</dbReference>
<reference evidence="2 3" key="1">
    <citation type="journal article" date="2016" name="Int. J. Syst. Evol. Microbiol.">
        <title>Resolving the Complexity of Human Skin Metagenomes Using Single-Molecule Sequencing.</title>
        <authorList>
            <consortium name="NISC Comparative Sequencing Program"/>
            <person name="Tsai Y.C."/>
            <person name="Conlan S."/>
            <person name="Deming C."/>
            <person name="Segre J.A."/>
            <person name="Kong H.H."/>
            <person name="Korlach J."/>
            <person name="Oh J."/>
        </authorList>
    </citation>
    <scope>NUCLEOTIDE SEQUENCE [LARGE SCALE GENOMIC DNA]</scope>
    <source>
        <strain evidence="2 3">1B08</strain>
    </source>
</reference>
<name>A0ABR5V696_9CORY</name>